<dbReference type="InterPro" id="IPR050078">
    <property type="entry name" value="Ribosomal_L11_MeTrfase_PrmA"/>
</dbReference>
<gene>
    <name evidence="6 7" type="primary">prmA</name>
    <name evidence="7" type="ORF">KI810_02195</name>
</gene>
<dbReference type="NCBIfam" id="TIGR00406">
    <property type="entry name" value="prmA"/>
    <property type="match status" value="1"/>
</dbReference>
<evidence type="ECO:0000256" key="6">
    <source>
        <dbReference type="HAMAP-Rule" id="MF_00735"/>
    </source>
</evidence>
<dbReference type="EC" id="2.1.1.-" evidence="6"/>
<organism evidence="7 8">
    <name type="scientific">Geomobilimonas luticola</name>
    <dbReference type="NCBI Taxonomy" id="1114878"/>
    <lineage>
        <taxon>Bacteria</taxon>
        <taxon>Pseudomonadati</taxon>
        <taxon>Thermodesulfobacteriota</taxon>
        <taxon>Desulfuromonadia</taxon>
        <taxon>Geobacterales</taxon>
        <taxon>Geobacteraceae</taxon>
        <taxon>Geomobilimonas</taxon>
    </lineage>
</organism>
<comment type="similarity">
    <text evidence="1 6">Belongs to the methyltransferase superfamily. PrmA family.</text>
</comment>
<dbReference type="InterPro" id="IPR004498">
    <property type="entry name" value="Ribosomal_PrmA_MeTrfase"/>
</dbReference>
<evidence type="ECO:0000256" key="4">
    <source>
        <dbReference type="ARBA" id="ARBA00022679"/>
    </source>
</evidence>
<evidence type="ECO:0000256" key="2">
    <source>
        <dbReference type="ARBA" id="ARBA00022490"/>
    </source>
</evidence>
<comment type="function">
    <text evidence="6">Methylates ribosomal protein L11.</text>
</comment>
<proteinExistence type="inferred from homology"/>
<dbReference type="HAMAP" id="MF_00735">
    <property type="entry name" value="Methyltr_PrmA"/>
    <property type="match status" value="1"/>
</dbReference>
<dbReference type="PANTHER" id="PTHR43648">
    <property type="entry name" value="ELECTRON TRANSFER FLAVOPROTEIN BETA SUBUNIT LYSINE METHYLTRANSFERASE"/>
    <property type="match status" value="1"/>
</dbReference>
<evidence type="ECO:0000256" key="3">
    <source>
        <dbReference type="ARBA" id="ARBA00022603"/>
    </source>
</evidence>
<comment type="subcellular location">
    <subcellularLocation>
        <location evidence="6">Cytoplasm</location>
    </subcellularLocation>
</comment>
<name>A0ABS5SBF5_9BACT</name>
<evidence type="ECO:0000313" key="8">
    <source>
        <dbReference type="Proteomes" id="UP000756860"/>
    </source>
</evidence>
<feature type="binding site" evidence="6">
    <location>
        <position position="150"/>
    </location>
    <ligand>
        <name>S-adenosyl-L-methionine</name>
        <dbReference type="ChEBI" id="CHEBI:59789"/>
    </ligand>
</feature>
<protein>
    <recommendedName>
        <fullName evidence="6">Ribosomal protein L11 methyltransferase</fullName>
        <shortName evidence="6">L11 Mtase</shortName>
        <ecNumber evidence="6">2.1.1.-</ecNumber>
    </recommendedName>
</protein>
<reference evidence="7 8" key="1">
    <citation type="submission" date="2021-05" db="EMBL/GenBank/DDBJ databases">
        <title>The draft genome of Geobacter luticola JCM 17780.</title>
        <authorList>
            <person name="Xu Z."/>
            <person name="Masuda Y."/>
            <person name="Itoh H."/>
            <person name="Senoo K."/>
        </authorList>
    </citation>
    <scope>NUCLEOTIDE SEQUENCE [LARGE SCALE GENOMIC DNA]</scope>
    <source>
        <strain evidence="7 8">JCM 17780</strain>
    </source>
</reference>
<feature type="binding site" evidence="6">
    <location>
        <position position="204"/>
    </location>
    <ligand>
        <name>S-adenosyl-L-methionine</name>
        <dbReference type="ChEBI" id="CHEBI:59789"/>
    </ligand>
</feature>
<dbReference type="Proteomes" id="UP000756860">
    <property type="component" value="Unassembled WGS sequence"/>
</dbReference>
<accession>A0ABS5SBF5</accession>
<evidence type="ECO:0000313" key="7">
    <source>
        <dbReference type="EMBL" id="MBT0651854.1"/>
    </source>
</evidence>
<dbReference type="CDD" id="cd02440">
    <property type="entry name" value="AdoMet_MTases"/>
    <property type="match status" value="1"/>
</dbReference>
<keyword evidence="7" id="KW-0687">Ribonucleoprotein</keyword>
<evidence type="ECO:0000256" key="5">
    <source>
        <dbReference type="ARBA" id="ARBA00022691"/>
    </source>
</evidence>
<dbReference type="SUPFAM" id="SSF53335">
    <property type="entry name" value="S-adenosyl-L-methionine-dependent methyltransferases"/>
    <property type="match status" value="1"/>
</dbReference>
<dbReference type="PANTHER" id="PTHR43648:SF1">
    <property type="entry name" value="ELECTRON TRANSFER FLAVOPROTEIN BETA SUBUNIT LYSINE METHYLTRANSFERASE"/>
    <property type="match status" value="1"/>
</dbReference>
<keyword evidence="3 6" id="KW-0489">Methyltransferase</keyword>
<dbReference type="EMBL" id="JAHCVK010000001">
    <property type="protein sequence ID" value="MBT0651854.1"/>
    <property type="molecule type" value="Genomic_DNA"/>
</dbReference>
<feature type="binding site" evidence="6">
    <location>
        <position position="246"/>
    </location>
    <ligand>
        <name>S-adenosyl-L-methionine</name>
        <dbReference type="ChEBI" id="CHEBI:59789"/>
    </ligand>
</feature>
<dbReference type="GO" id="GO:0032259">
    <property type="term" value="P:methylation"/>
    <property type="evidence" value="ECO:0007669"/>
    <property type="project" value="UniProtKB-KW"/>
</dbReference>
<evidence type="ECO:0000256" key="1">
    <source>
        <dbReference type="ARBA" id="ARBA00009741"/>
    </source>
</evidence>
<dbReference type="GO" id="GO:0008168">
    <property type="term" value="F:methyltransferase activity"/>
    <property type="evidence" value="ECO:0007669"/>
    <property type="project" value="UniProtKB-KW"/>
</dbReference>
<comment type="caution">
    <text evidence="7">The sequence shown here is derived from an EMBL/GenBank/DDBJ whole genome shotgun (WGS) entry which is preliminary data.</text>
</comment>
<keyword evidence="8" id="KW-1185">Reference proteome</keyword>
<dbReference type="InterPro" id="IPR029063">
    <property type="entry name" value="SAM-dependent_MTases_sf"/>
</dbReference>
<sequence>MVWAEVSCTVPAAMVDEVAEFLIELSGSGVSIDNLFLDTFSLDTVRESDRKTVKAYLPADADLTAKIDTITAFLAKHGPAFPDFTFLQPAISLLREEDWANNWKQYFKPARIGKRLVIKPTWESFNPDPGDLIIELDPGMAFGTGTHATTRLCLEALEQIFFREGTWTNRQGPIPATVLDVGTGSGILAIAAAKMGGDRIVGLDIDPRAVEVAGENVRQNGAADRVELGTTPLTEMKGQFDVVLANILAEELVRLATPLIDRLGPGGTLVLSGILTEREDFVRTGFADHGVTLLTTTRHAEWSCLCYRRDT</sequence>
<comment type="catalytic activity">
    <reaction evidence="6">
        <text>L-lysyl-[protein] + 3 S-adenosyl-L-methionine = N(6),N(6),N(6)-trimethyl-L-lysyl-[protein] + 3 S-adenosyl-L-homocysteine + 3 H(+)</text>
        <dbReference type="Rhea" id="RHEA:54192"/>
        <dbReference type="Rhea" id="RHEA-COMP:9752"/>
        <dbReference type="Rhea" id="RHEA-COMP:13826"/>
        <dbReference type="ChEBI" id="CHEBI:15378"/>
        <dbReference type="ChEBI" id="CHEBI:29969"/>
        <dbReference type="ChEBI" id="CHEBI:57856"/>
        <dbReference type="ChEBI" id="CHEBI:59789"/>
        <dbReference type="ChEBI" id="CHEBI:61961"/>
    </reaction>
</comment>
<dbReference type="Gene3D" id="3.40.50.150">
    <property type="entry name" value="Vaccinia Virus protein VP39"/>
    <property type="match status" value="1"/>
</dbReference>
<dbReference type="GO" id="GO:0005840">
    <property type="term" value="C:ribosome"/>
    <property type="evidence" value="ECO:0007669"/>
    <property type="project" value="UniProtKB-KW"/>
</dbReference>
<keyword evidence="7" id="KW-0689">Ribosomal protein</keyword>
<feature type="binding site" evidence="6">
    <location>
        <position position="182"/>
    </location>
    <ligand>
        <name>S-adenosyl-L-methionine</name>
        <dbReference type="ChEBI" id="CHEBI:59789"/>
    </ligand>
</feature>
<keyword evidence="2 6" id="KW-0963">Cytoplasm</keyword>
<dbReference type="PIRSF" id="PIRSF000401">
    <property type="entry name" value="RPL11_MTase"/>
    <property type="match status" value="1"/>
</dbReference>
<keyword evidence="5 6" id="KW-0949">S-adenosyl-L-methionine</keyword>
<dbReference type="Pfam" id="PF06325">
    <property type="entry name" value="PrmA"/>
    <property type="match status" value="1"/>
</dbReference>
<keyword evidence="4 6" id="KW-0808">Transferase</keyword>
<dbReference type="RefSeq" id="WP_214174692.1">
    <property type="nucleotide sequence ID" value="NZ_JAHCVK010000001.1"/>
</dbReference>